<reference evidence="2 3" key="1">
    <citation type="submission" date="2024-09" db="EMBL/GenBank/DDBJ databases">
        <authorList>
            <person name="Sun Q."/>
            <person name="Mori K."/>
        </authorList>
    </citation>
    <scope>NUCLEOTIDE SEQUENCE [LARGE SCALE GENOMIC DNA]</scope>
    <source>
        <strain evidence="2 3">CECT 8300</strain>
    </source>
</reference>
<comment type="caution">
    <text evidence="2">The sequence shown here is derived from an EMBL/GenBank/DDBJ whole genome shotgun (WGS) entry which is preliminary data.</text>
</comment>
<feature type="transmembrane region" description="Helical" evidence="1">
    <location>
        <begin position="94"/>
        <end position="114"/>
    </location>
</feature>
<gene>
    <name evidence="2" type="ORF">ACFFU1_00445</name>
</gene>
<keyword evidence="1" id="KW-1133">Transmembrane helix</keyword>
<keyword evidence="1" id="KW-0812">Transmembrane</keyword>
<protein>
    <submittedName>
        <fullName evidence="2">Uncharacterized protein</fullName>
    </submittedName>
</protein>
<sequence length="121" mass="14133">MKQDKLITVKEVVLKNYCPECYSNEGMQLTFKQRFIETTFYRRITNDIKHIISCKTCDSVIYPVQWDEHIERVFEYQKKAFTPKKASRQFKKPAYIIFALVAVALIGIAAILIYNGTTTEP</sequence>
<evidence type="ECO:0000256" key="1">
    <source>
        <dbReference type="SAM" id="Phobius"/>
    </source>
</evidence>
<accession>A0ABV5GUN7</accession>
<organism evidence="2 3">
    <name type="scientific">Algibacter miyuki</name>
    <dbReference type="NCBI Taxonomy" id="1306933"/>
    <lineage>
        <taxon>Bacteria</taxon>
        <taxon>Pseudomonadati</taxon>
        <taxon>Bacteroidota</taxon>
        <taxon>Flavobacteriia</taxon>
        <taxon>Flavobacteriales</taxon>
        <taxon>Flavobacteriaceae</taxon>
        <taxon>Algibacter</taxon>
    </lineage>
</organism>
<proteinExistence type="predicted"/>
<evidence type="ECO:0000313" key="2">
    <source>
        <dbReference type="EMBL" id="MFB9103347.1"/>
    </source>
</evidence>
<dbReference type="EMBL" id="JBHMFA010000001">
    <property type="protein sequence ID" value="MFB9103347.1"/>
    <property type="molecule type" value="Genomic_DNA"/>
</dbReference>
<name>A0ABV5GUN7_9FLAO</name>
<dbReference type="Proteomes" id="UP001589590">
    <property type="component" value="Unassembled WGS sequence"/>
</dbReference>
<keyword evidence="1" id="KW-0472">Membrane</keyword>
<evidence type="ECO:0000313" key="3">
    <source>
        <dbReference type="Proteomes" id="UP001589590"/>
    </source>
</evidence>
<keyword evidence="3" id="KW-1185">Reference proteome</keyword>
<dbReference type="RefSeq" id="WP_290268811.1">
    <property type="nucleotide sequence ID" value="NZ_JAUFQP010000007.1"/>
</dbReference>